<name>A0ABW0ETS7_9PSEU</name>
<dbReference type="Proteomes" id="UP001596157">
    <property type="component" value="Unassembled WGS sequence"/>
</dbReference>
<keyword evidence="1" id="KW-0560">Oxidoreductase</keyword>
<keyword evidence="1" id="KW-0223">Dioxygenase</keyword>
<dbReference type="Pfam" id="PF10014">
    <property type="entry name" value="2OG-Fe_Oxy_2"/>
    <property type="match status" value="1"/>
</dbReference>
<proteinExistence type="predicted"/>
<dbReference type="EMBL" id="JBHSKF010000011">
    <property type="protein sequence ID" value="MFC5289564.1"/>
    <property type="molecule type" value="Genomic_DNA"/>
</dbReference>
<evidence type="ECO:0000313" key="1">
    <source>
        <dbReference type="EMBL" id="MFC5289564.1"/>
    </source>
</evidence>
<reference evidence="2" key="1">
    <citation type="journal article" date="2019" name="Int. J. Syst. Evol. Microbiol.">
        <title>The Global Catalogue of Microorganisms (GCM) 10K type strain sequencing project: providing services to taxonomists for standard genome sequencing and annotation.</title>
        <authorList>
            <consortium name="The Broad Institute Genomics Platform"/>
            <consortium name="The Broad Institute Genome Sequencing Center for Infectious Disease"/>
            <person name="Wu L."/>
            <person name="Ma J."/>
        </authorList>
    </citation>
    <scope>NUCLEOTIDE SEQUENCE [LARGE SCALE GENOMIC DNA]</scope>
    <source>
        <strain evidence="2">CCUG 59778</strain>
    </source>
</reference>
<comment type="caution">
    <text evidence="1">The sequence shown here is derived from an EMBL/GenBank/DDBJ whole genome shotgun (WGS) entry which is preliminary data.</text>
</comment>
<accession>A0ABW0ETS7</accession>
<dbReference type="RefSeq" id="WP_378249408.1">
    <property type="nucleotide sequence ID" value="NZ_JBHSKF010000011.1"/>
</dbReference>
<dbReference type="GO" id="GO:0051213">
    <property type="term" value="F:dioxygenase activity"/>
    <property type="evidence" value="ECO:0007669"/>
    <property type="project" value="UniProtKB-KW"/>
</dbReference>
<sequence>MPLNDQRFAIVDLPEIPQDILDSYDRCPVDEYMGNGTRFKRFSQYRLHHDETEGWQFAKLEHRDYTTFTKFNSVAGGIRRVYLPIEVDFTPIIRAGMAQFDLDPSEDWQINVHQNRTKADGDKPGPLTPEGVHHDGHEFVMIAILRRNNVGGGTTRLWLPGADEPFWVGTLDPGQAVLLDDRALQHDVTDVTSADGGPGHRDIVIVAFSRWKEKWYGDEHDAAALATSTM</sequence>
<dbReference type="InterPro" id="IPR018724">
    <property type="entry name" value="2OG-Fe_dioxygenase"/>
</dbReference>
<protein>
    <submittedName>
        <fullName evidence="1">2OG-Fe dioxygenase family protein</fullName>
    </submittedName>
</protein>
<dbReference type="Gene3D" id="2.60.120.620">
    <property type="entry name" value="q2cbj1_9rhob like domain"/>
    <property type="match status" value="1"/>
</dbReference>
<gene>
    <name evidence="1" type="ORF">ACFPM7_21125</name>
</gene>
<keyword evidence="2" id="KW-1185">Reference proteome</keyword>
<evidence type="ECO:0000313" key="2">
    <source>
        <dbReference type="Proteomes" id="UP001596157"/>
    </source>
</evidence>
<organism evidence="1 2">
    <name type="scientific">Actinokineospora guangxiensis</name>
    <dbReference type="NCBI Taxonomy" id="1490288"/>
    <lineage>
        <taxon>Bacteria</taxon>
        <taxon>Bacillati</taxon>
        <taxon>Actinomycetota</taxon>
        <taxon>Actinomycetes</taxon>
        <taxon>Pseudonocardiales</taxon>
        <taxon>Pseudonocardiaceae</taxon>
        <taxon>Actinokineospora</taxon>
    </lineage>
</organism>